<keyword evidence="11" id="KW-1185">Reference proteome</keyword>
<evidence type="ECO:0000256" key="3">
    <source>
        <dbReference type="ARBA" id="ARBA00022670"/>
    </source>
</evidence>
<evidence type="ECO:0000259" key="9">
    <source>
        <dbReference type="PROSITE" id="PS52035"/>
    </source>
</evidence>
<dbReference type="SMART" id="SM00631">
    <property type="entry name" value="Zn_pept"/>
    <property type="match status" value="1"/>
</dbReference>
<dbReference type="Pfam" id="PF00246">
    <property type="entry name" value="Peptidase_M14"/>
    <property type="match status" value="1"/>
</dbReference>
<keyword evidence="6" id="KW-0482">Metalloprotease</keyword>
<accession>A0A1G9XAM7</accession>
<evidence type="ECO:0000256" key="5">
    <source>
        <dbReference type="ARBA" id="ARBA00022833"/>
    </source>
</evidence>
<keyword evidence="4" id="KW-0378">Hydrolase</keyword>
<comment type="similarity">
    <text evidence="2 7">Belongs to the peptidase M14 family.</text>
</comment>
<reference evidence="11" key="1">
    <citation type="submission" date="2016-10" db="EMBL/GenBank/DDBJ databases">
        <authorList>
            <person name="Varghese N."/>
            <person name="Submissions S."/>
        </authorList>
    </citation>
    <scope>NUCLEOTIDE SEQUENCE [LARGE SCALE GENOMIC DNA]</scope>
    <source>
        <strain evidence="11">CGMCC 1.6854</strain>
    </source>
</reference>
<dbReference type="InterPro" id="IPR029062">
    <property type="entry name" value="Class_I_gatase-like"/>
</dbReference>
<dbReference type="GO" id="GO:0005615">
    <property type="term" value="C:extracellular space"/>
    <property type="evidence" value="ECO:0007669"/>
    <property type="project" value="TreeGrafter"/>
</dbReference>
<dbReference type="RefSeq" id="WP_090235204.1">
    <property type="nucleotide sequence ID" value="NZ_FNHW01000001.1"/>
</dbReference>
<gene>
    <name evidence="10" type="ORF">SAMN04488137_2655</name>
</gene>
<dbReference type="PANTHER" id="PTHR11705:SF143">
    <property type="entry name" value="SLL0236 PROTEIN"/>
    <property type="match status" value="1"/>
</dbReference>
<evidence type="ECO:0000256" key="1">
    <source>
        <dbReference type="ARBA" id="ARBA00001947"/>
    </source>
</evidence>
<feature type="signal peptide" evidence="8">
    <location>
        <begin position="1"/>
        <end position="25"/>
    </location>
</feature>
<dbReference type="Gene3D" id="3.40.630.10">
    <property type="entry name" value="Zn peptidases"/>
    <property type="match status" value="1"/>
</dbReference>
<dbReference type="GO" id="GO:0004181">
    <property type="term" value="F:metallocarboxypeptidase activity"/>
    <property type="evidence" value="ECO:0007669"/>
    <property type="project" value="InterPro"/>
</dbReference>
<dbReference type="STRING" id="459525.SAMN04488137_2655"/>
<evidence type="ECO:0000256" key="8">
    <source>
        <dbReference type="SAM" id="SignalP"/>
    </source>
</evidence>
<dbReference type="GO" id="GO:0006508">
    <property type="term" value="P:proteolysis"/>
    <property type="evidence" value="ECO:0007669"/>
    <property type="project" value="UniProtKB-KW"/>
</dbReference>
<dbReference type="InterPro" id="IPR000834">
    <property type="entry name" value="Peptidase_M14"/>
</dbReference>
<evidence type="ECO:0000313" key="11">
    <source>
        <dbReference type="Proteomes" id="UP000199544"/>
    </source>
</evidence>
<evidence type="ECO:0000313" key="10">
    <source>
        <dbReference type="EMBL" id="SDM93393.1"/>
    </source>
</evidence>
<feature type="chain" id="PRO_5011432951" evidence="8">
    <location>
        <begin position="26"/>
        <end position="809"/>
    </location>
</feature>
<dbReference type="PANTHER" id="PTHR11705">
    <property type="entry name" value="PROTEASE FAMILY M14 CARBOXYPEPTIDASE A,B"/>
    <property type="match status" value="1"/>
</dbReference>
<organism evidence="10 11">
    <name type="scientific">Fictibacillus solisalsi</name>
    <dbReference type="NCBI Taxonomy" id="459525"/>
    <lineage>
        <taxon>Bacteria</taxon>
        <taxon>Bacillati</taxon>
        <taxon>Bacillota</taxon>
        <taxon>Bacilli</taxon>
        <taxon>Bacillales</taxon>
        <taxon>Fictibacillaceae</taxon>
        <taxon>Fictibacillus</taxon>
    </lineage>
</organism>
<dbReference type="PROSITE" id="PS52035">
    <property type="entry name" value="PEPTIDASE_M14"/>
    <property type="match status" value="1"/>
</dbReference>
<feature type="domain" description="Peptidase M14" evidence="9">
    <location>
        <begin position="58"/>
        <end position="362"/>
    </location>
</feature>
<evidence type="ECO:0000256" key="4">
    <source>
        <dbReference type="ARBA" id="ARBA00022801"/>
    </source>
</evidence>
<comment type="cofactor">
    <cofactor evidence="1">
        <name>Zn(2+)</name>
        <dbReference type="ChEBI" id="CHEBI:29105"/>
    </cofactor>
</comment>
<keyword evidence="5" id="KW-0862">Zinc</keyword>
<dbReference type="GO" id="GO:0008270">
    <property type="term" value="F:zinc ion binding"/>
    <property type="evidence" value="ECO:0007669"/>
    <property type="project" value="InterPro"/>
</dbReference>
<dbReference type="AlphaFoldDB" id="A0A1G9XAM7"/>
<keyword evidence="3" id="KW-0645">Protease</keyword>
<dbReference type="Proteomes" id="UP000199544">
    <property type="component" value="Unassembled WGS sequence"/>
</dbReference>
<name>A0A1G9XAM7_9BACL</name>
<sequence length="809" mass="89334">MGLKKKAAAGLIGLSILAAPYAALAESPAKAQNQWHNVNVYETQDEKDGSLFNSENYDFVKYSKIGQKLMDIQKQSPRVKVEKQGKSADGKDMYVVTIAEPSANGKMGYYKKLRKQMFKNPEKAQKFIEKHPDVKVPVMINGSIHGTEFSGSDAVLQLIERFAKENDAETKKILSSQILIFNVVANPDGRVNATRFNGNGIDLNRDFITQSQPETQQMVSLITEWNPMVFLDLHGYVKAYGGPGHPGLIEPCTPPHNPNYEYDLFSKWSMNQAEAMEAEIVSNRSDYQNTNTSTSKVDYQNMTGAYIPQRDDTAGWDDYPPIFTPMYAMYHGSYGYTLETPTNDWDGVKWHYDAVMGALNYAAQNKTGMVKDQIEVFKRGINFDHPFHKKGFFPKAYILPSDPHDSTATEKAVNHLIKNDIDVSKSVKPFTFNGKTYPAGTYVVNMSQAKAGLANTMLWDGEDITNDTPAMYDISAWSLPELWGFDAIQVPADSSATFSLAPVKEAGDHGHLVGTGPYKIPNTSVKAVELANKLVNNGYAVKRDEKGDFYLNSKITLDAVRLVRYSGLTIKSAKIPAGAKKMQSVNVAILKDGGMNKAQSHSGTKLALERLGFNVKEFTPSELASRGLGNTDVFFYSGTSNLISYKNSKANAEFGLENEAQFESFKKKITEFVNGGGKYIAVGAGAASAAKTLGLTNVTINKGNGDSNGIVQVDYKNHPLTQGYKTSDYGFVYGPVWYSNTDGYDTVAAFKNNSDFFVAGHWKNRQAAQGQPVIIKDQSKDVTLMGIEAGFRDHTDYLFRLLSNAVYSK</sequence>
<proteinExistence type="inferred from homology"/>
<evidence type="ECO:0000256" key="6">
    <source>
        <dbReference type="ARBA" id="ARBA00023049"/>
    </source>
</evidence>
<dbReference type="EMBL" id="FNHW01000001">
    <property type="protein sequence ID" value="SDM93393.1"/>
    <property type="molecule type" value="Genomic_DNA"/>
</dbReference>
<feature type="active site" description="Proton donor/acceptor" evidence="7">
    <location>
        <position position="339"/>
    </location>
</feature>
<keyword evidence="8" id="KW-0732">Signal</keyword>
<evidence type="ECO:0000256" key="7">
    <source>
        <dbReference type="PROSITE-ProRule" id="PRU01379"/>
    </source>
</evidence>
<dbReference type="OrthoDB" id="9758209at2"/>
<protein>
    <submittedName>
        <fullName evidence="10">Zinc carboxypeptidase</fullName>
    </submittedName>
</protein>
<evidence type="ECO:0000256" key="2">
    <source>
        <dbReference type="ARBA" id="ARBA00005988"/>
    </source>
</evidence>
<dbReference type="SUPFAM" id="SSF52317">
    <property type="entry name" value="Class I glutamine amidotransferase-like"/>
    <property type="match status" value="1"/>
</dbReference>
<dbReference type="SUPFAM" id="SSF53187">
    <property type="entry name" value="Zn-dependent exopeptidases"/>
    <property type="match status" value="1"/>
</dbReference>
<keyword evidence="10" id="KW-0121">Carboxypeptidase</keyword>